<dbReference type="PANTHER" id="PTHR43500">
    <property type="entry name" value="CYSTATHIONINE BETA-LYASE-RELATED"/>
    <property type="match status" value="1"/>
</dbReference>
<accession>A7HXF7</accession>
<evidence type="ECO:0000256" key="4">
    <source>
        <dbReference type="ARBA" id="ARBA00023239"/>
    </source>
</evidence>
<dbReference type="GO" id="GO:0019450">
    <property type="term" value="P:L-cysteine catabolic process to pyruvate"/>
    <property type="evidence" value="ECO:0007669"/>
    <property type="project" value="TreeGrafter"/>
</dbReference>
<dbReference type="AlphaFoldDB" id="A7HXF7"/>
<name>A7HXF7_PARL1</name>
<dbReference type="InterPro" id="IPR000277">
    <property type="entry name" value="Cys/Met-Metab_PyrdxlP-dep_enz"/>
</dbReference>
<dbReference type="HOGENOM" id="CLU_018986_5_1_5"/>
<dbReference type="NCBIfam" id="TIGR01324">
    <property type="entry name" value="cysta_beta_ly_B"/>
    <property type="match status" value="1"/>
</dbReference>
<evidence type="ECO:0000256" key="7">
    <source>
        <dbReference type="RuleBase" id="RU362118"/>
    </source>
</evidence>
<dbReference type="InterPro" id="IPR015422">
    <property type="entry name" value="PyrdxlP-dep_Trfase_small"/>
</dbReference>
<proteinExistence type="inferred from homology"/>
<dbReference type="Gene3D" id="3.90.1150.10">
    <property type="entry name" value="Aspartate Aminotransferase, domain 1"/>
    <property type="match status" value="1"/>
</dbReference>
<dbReference type="SUPFAM" id="SSF53383">
    <property type="entry name" value="PLP-dependent transferases"/>
    <property type="match status" value="1"/>
</dbReference>
<dbReference type="Pfam" id="PF01053">
    <property type="entry name" value="Cys_Met_Meta_PP"/>
    <property type="match status" value="1"/>
</dbReference>
<feature type="modified residue" description="N6-(pyridoxal phosphate)lysine" evidence="6">
    <location>
        <position position="202"/>
    </location>
</feature>
<dbReference type="KEGG" id="pla:Plav_2983"/>
<dbReference type="STRING" id="402881.Plav_2983"/>
<gene>
    <name evidence="8" type="ordered locus">Plav_2983</name>
</gene>
<dbReference type="OrthoDB" id="9790858at2"/>
<keyword evidence="3 6" id="KW-0663">Pyridoxal phosphate</keyword>
<evidence type="ECO:0000313" key="8">
    <source>
        <dbReference type="EMBL" id="ABS64590.1"/>
    </source>
</evidence>
<evidence type="ECO:0000256" key="1">
    <source>
        <dbReference type="ARBA" id="ARBA00001933"/>
    </source>
</evidence>
<dbReference type="Proteomes" id="UP000006377">
    <property type="component" value="Chromosome"/>
</dbReference>
<organism evidence="8 9">
    <name type="scientific">Parvibaculum lavamentivorans (strain DS-1 / DSM 13023 / NCIMB 13966)</name>
    <dbReference type="NCBI Taxonomy" id="402881"/>
    <lineage>
        <taxon>Bacteria</taxon>
        <taxon>Pseudomonadati</taxon>
        <taxon>Pseudomonadota</taxon>
        <taxon>Alphaproteobacteria</taxon>
        <taxon>Hyphomicrobiales</taxon>
        <taxon>Parvibaculaceae</taxon>
        <taxon>Parvibaculum</taxon>
    </lineage>
</organism>
<dbReference type="EMBL" id="CP000774">
    <property type="protein sequence ID" value="ABS64590.1"/>
    <property type="molecule type" value="Genomic_DNA"/>
</dbReference>
<dbReference type="eggNOG" id="COG0626">
    <property type="taxonomic scope" value="Bacteria"/>
</dbReference>
<keyword evidence="4 8" id="KW-0456">Lyase</keyword>
<dbReference type="InterPro" id="IPR015421">
    <property type="entry name" value="PyrdxlP-dep_Trfase_major"/>
</dbReference>
<dbReference type="EC" id="4.4.1.8" evidence="8"/>
<evidence type="ECO:0000313" key="9">
    <source>
        <dbReference type="Proteomes" id="UP000006377"/>
    </source>
</evidence>
<evidence type="ECO:0000256" key="5">
    <source>
        <dbReference type="ARBA" id="ARBA00047517"/>
    </source>
</evidence>
<dbReference type="GO" id="GO:0030170">
    <property type="term" value="F:pyridoxal phosphate binding"/>
    <property type="evidence" value="ECO:0007669"/>
    <property type="project" value="InterPro"/>
</dbReference>
<dbReference type="RefSeq" id="WP_012111908.1">
    <property type="nucleotide sequence ID" value="NC_009719.1"/>
</dbReference>
<dbReference type="GO" id="GO:0019346">
    <property type="term" value="P:transsulfuration"/>
    <property type="evidence" value="ECO:0007669"/>
    <property type="project" value="InterPro"/>
</dbReference>
<evidence type="ECO:0000256" key="3">
    <source>
        <dbReference type="ARBA" id="ARBA00022898"/>
    </source>
</evidence>
<dbReference type="CDD" id="cd00614">
    <property type="entry name" value="CGS_like"/>
    <property type="match status" value="1"/>
</dbReference>
<comment type="catalytic activity">
    <reaction evidence="5">
        <text>L,L-cystathionine + H2O = L-homocysteine + pyruvate + NH4(+)</text>
        <dbReference type="Rhea" id="RHEA:13965"/>
        <dbReference type="ChEBI" id="CHEBI:15361"/>
        <dbReference type="ChEBI" id="CHEBI:15377"/>
        <dbReference type="ChEBI" id="CHEBI:28938"/>
        <dbReference type="ChEBI" id="CHEBI:58161"/>
        <dbReference type="ChEBI" id="CHEBI:58199"/>
    </reaction>
</comment>
<keyword evidence="9" id="KW-1185">Reference proteome</keyword>
<dbReference type="FunFam" id="3.40.640.10:FF:000046">
    <property type="entry name" value="Cystathionine gamma-lyase"/>
    <property type="match status" value="1"/>
</dbReference>
<reference evidence="8 9" key="1">
    <citation type="journal article" date="2011" name="Stand. Genomic Sci.">
        <title>Complete genome sequence of Parvibaculum lavamentivorans type strain (DS-1(T)).</title>
        <authorList>
            <person name="Schleheck D."/>
            <person name="Weiss M."/>
            <person name="Pitluck S."/>
            <person name="Bruce D."/>
            <person name="Land M.L."/>
            <person name="Han S."/>
            <person name="Saunders E."/>
            <person name="Tapia R."/>
            <person name="Detter C."/>
            <person name="Brettin T."/>
            <person name="Han J."/>
            <person name="Woyke T."/>
            <person name="Goodwin L."/>
            <person name="Pennacchio L."/>
            <person name="Nolan M."/>
            <person name="Cook A.M."/>
            <person name="Kjelleberg S."/>
            <person name="Thomas T."/>
        </authorList>
    </citation>
    <scope>NUCLEOTIDE SEQUENCE [LARGE SCALE GENOMIC DNA]</scope>
    <source>
        <strain evidence="9">DS-1 / DSM 13023 / NCIMB 13966</strain>
    </source>
</reference>
<sequence>MKKKQDTLIVTAGRDPEANFGIVNPPVYHASTVLYPTLEAVKTRAQPVTYGRRGTPTTFALQDAIAELEGGYRSLLTPSGLAAVTTALLAHLKSGDHLLMTDSVYEPSRQFCDKVLTRYGIDVEYYDPRIGAGIAALIRPETKVIFTEAPGSVTFEVQDIPAIAAAAHGADALLMMDNTWASPLYFKPFEHGVDVSIQAVTKYLCGHSDVMMGAITTTEAAWNETLATHGALGVCTGPDDIYLVLRGIRTLSVRLERHMETGLKLARWLAARPEVTRVIHPALPDHPDHAIWKRDFTGASGLFSIELIPCSEAALAAFLDGLELFGMGYSWGGFESLIIPQYPAKIRTATKWNGTGQILRLHAGLEDADDLIADLEAGFERFHTA</sequence>
<dbReference type="InterPro" id="IPR015424">
    <property type="entry name" value="PyrdxlP-dep_Trfase"/>
</dbReference>
<dbReference type="InterPro" id="IPR006233">
    <property type="entry name" value="Cys_b_lyase_bac"/>
</dbReference>
<protein>
    <submittedName>
        <fullName evidence="8">Cystathionine beta-lyase</fullName>
        <ecNumber evidence="8">4.4.1.8</ecNumber>
    </submittedName>
</protein>
<dbReference type="PANTHER" id="PTHR43500:SF1">
    <property type="entry name" value="CYSTATHIONINE BETA-LYASE-RELATED"/>
    <property type="match status" value="1"/>
</dbReference>
<dbReference type="PIRSF" id="PIRSF001434">
    <property type="entry name" value="CGS"/>
    <property type="match status" value="1"/>
</dbReference>
<evidence type="ECO:0000256" key="2">
    <source>
        <dbReference type="ARBA" id="ARBA00009077"/>
    </source>
</evidence>
<evidence type="ECO:0000256" key="6">
    <source>
        <dbReference type="PIRSR" id="PIRSR001434-2"/>
    </source>
</evidence>
<dbReference type="Gene3D" id="3.40.640.10">
    <property type="entry name" value="Type I PLP-dependent aspartate aminotransferase-like (Major domain)"/>
    <property type="match status" value="1"/>
</dbReference>
<dbReference type="GO" id="GO:0047804">
    <property type="term" value="F:cysteine-S-conjugate beta-lyase activity"/>
    <property type="evidence" value="ECO:0007669"/>
    <property type="project" value="InterPro"/>
</dbReference>
<comment type="cofactor">
    <cofactor evidence="1 7">
        <name>pyridoxal 5'-phosphate</name>
        <dbReference type="ChEBI" id="CHEBI:597326"/>
    </cofactor>
</comment>
<comment type="similarity">
    <text evidence="2 7">Belongs to the trans-sulfuration enzymes family.</text>
</comment>